<dbReference type="InterPro" id="IPR012902">
    <property type="entry name" value="N_methyl_site"/>
</dbReference>
<dbReference type="PANTHER" id="PTHR30093">
    <property type="entry name" value="GENERAL SECRETION PATHWAY PROTEIN G"/>
    <property type="match status" value="1"/>
</dbReference>
<proteinExistence type="predicted"/>
<dbReference type="KEGG" id="gog:C1280_21500"/>
<dbReference type="EMBL" id="CP025958">
    <property type="protein sequence ID" value="AWM39308.1"/>
    <property type="molecule type" value="Genomic_DNA"/>
</dbReference>
<dbReference type="RefSeq" id="WP_010038172.1">
    <property type="nucleotide sequence ID" value="NZ_CP025958.1"/>
</dbReference>
<dbReference type="Gene3D" id="3.30.700.10">
    <property type="entry name" value="Glycoprotein, Type 4 Pilin"/>
    <property type="match status" value="1"/>
</dbReference>
<evidence type="ECO:0000313" key="3">
    <source>
        <dbReference type="EMBL" id="AWM39308.1"/>
    </source>
</evidence>
<feature type="domain" description="DUF1559" evidence="2">
    <location>
        <begin position="33"/>
        <end position="332"/>
    </location>
</feature>
<dbReference type="InterPro" id="IPR045584">
    <property type="entry name" value="Pilin-like"/>
</dbReference>
<name>A0A2Z3H0Q2_9BACT</name>
<dbReference type="Proteomes" id="UP000245802">
    <property type="component" value="Chromosome"/>
</dbReference>
<reference evidence="3 4" key="1">
    <citation type="submission" date="2018-01" db="EMBL/GenBank/DDBJ databases">
        <title>G. obscuriglobus.</title>
        <authorList>
            <person name="Franke J."/>
            <person name="Blomberg W."/>
            <person name="Selmecki A."/>
        </authorList>
    </citation>
    <scope>NUCLEOTIDE SEQUENCE [LARGE SCALE GENOMIC DNA]</scope>
    <source>
        <strain evidence="3 4">DSM 5831</strain>
    </source>
</reference>
<dbReference type="AlphaFoldDB" id="A0A2Z3H0Q2"/>
<dbReference type="InterPro" id="IPR011453">
    <property type="entry name" value="DUF1559"/>
</dbReference>
<protein>
    <submittedName>
        <fullName evidence="3">Prepilin-type cleavage/methylation domain-containing protein</fullName>
    </submittedName>
</protein>
<dbReference type="Pfam" id="PF07596">
    <property type="entry name" value="SBP_bac_10"/>
    <property type="match status" value="1"/>
</dbReference>
<feature type="transmembrane region" description="Helical" evidence="1">
    <location>
        <begin position="12"/>
        <end position="32"/>
    </location>
</feature>
<dbReference type="SUPFAM" id="SSF54523">
    <property type="entry name" value="Pili subunits"/>
    <property type="match status" value="1"/>
</dbReference>
<keyword evidence="1" id="KW-0812">Transmembrane</keyword>
<dbReference type="OrthoDB" id="253187at2"/>
<evidence type="ECO:0000259" key="2">
    <source>
        <dbReference type="Pfam" id="PF07596"/>
    </source>
</evidence>
<evidence type="ECO:0000256" key="1">
    <source>
        <dbReference type="SAM" id="Phobius"/>
    </source>
</evidence>
<dbReference type="PANTHER" id="PTHR30093:SF2">
    <property type="entry name" value="TYPE II SECRETION SYSTEM PROTEIN H"/>
    <property type="match status" value="1"/>
</dbReference>
<keyword evidence="1" id="KW-0472">Membrane</keyword>
<dbReference type="NCBIfam" id="TIGR04294">
    <property type="entry name" value="pre_pil_HX9DG"/>
    <property type="match status" value="1"/>
</dbReference>
<sequence>MTTRRGHGFTLIELLVVIAIIAILIGLLLPAVQKVREAAARMKCSNNLKQLGLALHGYHDANNVLPRVDGFVFGWGHLPRLLPYIEQDNLYKQIRFDVNVSCEAMAAIRQAKIPVLLCPSDPRSGAVSDNRTLPVAGCPQLGTPGTSDGTTGTTFRGWHSNYVGSYGDGFNNIASAATDPFGGDGARVAYGCGGCASNNTVTATTACPQPGQGYGGGPNHRGLFDYTGTSAPVNFSSITDGLSNTIAFGHTDWSTSSNSSIWMSSTGSAHGTSLPPNWKLRVCQSTAGMSVDACGGVTSSWMGRGFASRHTGGITVALSDGSVRFVPDSINQFTYNALGSRAGGEVVGNY</sequence>
<organism evidence="3 4">
    <name type="scientific">Gemmata obscuriglobus</name>
    <dbReference type="NCBI Taxonomy" id="114"/>
    <lineage>
        <taxon>Bacteria</taxon>
        <taxon>Pseudomonadati</taxon>
        <taxon>Planctomycetota</taxon>
        <taxon>Planctomycetia</taxon>
        <taxon>Gemmatales</taxon>
        <taxon>Gemmataceae</taxon>
        <taxon>Gemmata</taxon>
    </lineage>
</organism>
<dbReference type="InterPro" id="IPR027558">
    <property type="entry name" value="Pre_pil_HX9DG_C"/>
</dbReference>
<keyword evidence="4" id="KW-1185">Reference proteome</keyword>
<dbReference type="NCBIfam" id="TIGR02532">
    <property type="entry name" value="IV_pilin_GFxxxE"/>
    <property type="match status" value="1"/>
</dbReference>
<accession>A0A2Z3H0Q2</accession>
<evidence type="ECO:0000313" key="4">
    <source>
        <dbReference type="Proteomes" id="UP000245802"/>
    </source>
</evidence>
<dbReference type="PROSITE" id="PS00409">
    <property type="entry name" value="PROKAR_NTER_METHYL"/>
    <property type="match status" value="1"/>
</dbReference>
<dbReference type="Pfam" id="PF07963">
    <property type="entry name" value="N_methyl"/>
    <property type="match status" value="1"/>
</dbReference>
<gene>
    <name evidence="3" type="ORF">C1280_21500</name>
</gene>
<keyword evidence="1" id="KW-1133">Transmembrane helix</keyword>